<name>A0AA86VAP3_9FABA</name>
<evidence type="ECO:0000256" key="1">
    <source>
        <dbReference type="SAM" id="MobiDB-lite"/>
    </source>
</evidence>
<feature type="compositionally biased region" description="Polar residues" evidence="1">
    <location>
        <begin position="558"/>
        <end position="574"/>
    </location>
</feature>
<feature type="compositionally biased region" description="Polar residues" evidence="1">
    <location>
        <begin position="375"/>
        <end position="387"/>
    </location>
</feature>
<reference evidence="2" key="1">
    <citation type="submission" date="2023-10" db="EMBL/GenBank/DDBJ databases">
        <authorList>
            <person name="Domelevo Entfellner J.-B."/>
        </authorList>
    </citation>
    <scope>NUCLEOTIDE SEQUENCE</scope>
</reference>
<feature type="region of interest" description="Disordered" evidence="1">
    <location>
        <begin position="304"/>
        <end position="329"/>
    </location>
</feature>
<feature type="compositionally biased region" description="Basic and acidic residues" evidence="1">
    <location>
        <begin position="421"/>
        <end position="431"/>
    </location>
</feature>
<organism evidence="2 3">
    <name type="scientific">Sphenostylis stenocarpa</name>
    <dbReference type="NCBI Taxonomy" id="92480"/>
    <lineage>
        <taxon>Eukaryota</taxon>
        <taxon>Viridiplantae</taxon>
        <taxon>Streptophyta</taxon>
        <taxon>Embryophyta</taxon>
        <taxon>Tracheophyta</taxon>
        <taxon>Spermatophyta</taxon>
        <taxon>Magnoliopsida</taxon>
        <taxon>eudicotyledons</taxon>
        <taxon>Gunneridae</taxon>
        <taxon>Pentapetalae</taxon>
        <taxon>rosids</taxon>
        <taxon>fabids</taxon>
        <taxon>Fabales</taxon>
        <taxon>Fabaceae</taxon>
        <taxon>Papilionoideae</taxon>
        <taxon>50 kb inversion clade</taxon>
        <taxon>NPAAA clade</taxon>
        <taxon>indigoferoid/millettioid clade</taxon>
        <taxon>Phaseoleae</taxon>
        <taxon>Sphenostylis</taxon>
    </lineage>
</organism>
<dbReference type="AlphaFoldDB" id="A0AA86VAP3"/>
<feature type="compositionally biased region" description="Basic residues" evidence="1">
    <location>
        <begin position="309"/>
        <end position="321"/>
    </location>
</feature>
<sequence>MESLNASDGNMFSNPKAKANVNATTSTSGFTFNSTSSVSNLSRPRFVKVRKPNNAPAFNPFRNGAAANAAFDNPDFASGIGDGLRNLKIGEGFDAPRRGEFAFATNASSRVDDNPASEQMNKLKIVAEGGTGLNESDLRNDLKKKLNIKKGGGNNAAAENSTHEVLCQLKNLNINNSFGSSVLKSKVDFRPSLGNVTTFEKCETEADLLRTLEKLNLVEEKKEDCVQPNLCDPFSDGIDRRGASGGGGAQGFSEDSRVSQSAASASSSIFFQPVGVSNREGFVFTGKQDNSSSSFVEFKTPAPKVVKEGKHKQKSSKMRMSKSRENLRHYSSTQLWHGERFVLKESVPQGEPQGSPMDVSPYQEKLAENERSRESSLTSNDLSSIDNNPVVDDSVPTSSVDPIDEDLIAATESLNINGGDVDCRDTNREISEDQMLANSSVEDPKDESISGVETESFKSANDEVDVTSDAACVSEDTEAHSDNLLHVGSSFSSRKVSGSAFTFAAASSAEAQSCNPKRHHKKKNVGHDSCNYAPNIKVPYSPSSVAFTPFSGTSSLFTSGQGLKPKVSSTQPKTSDSDENEEKGSRETSASISVATVAAQEACEKWRLR</sequence>
<keyword evidence="3" id="KW-1185">Reference proteome</keyword>
<feature type="region of interest" description="Disordered" evidence="1">
    <location>
        <begin position="417"/>
        <end position="463"/>
    </location>
</feature>
<feature type="region of interest" description="Disordered" evidence="1">
    <location>
        <begin position="558"/>
        <end position="596"/>
    </location>
</feature>
<accession>A0AA86VAP3</accession>
<dbReference type="Proteomes" id="UP001189624">
    <property type="component" value="Chromosome 2"/>
</dbReference>
<protein>
    <submittedName>
        <fullName evidence="2">Uncharacterized protein</fullName>
    </submittedName>
</protein>
<proteinExistence type="predicted"/>
<evidence type="ECO:0000313" key="3">
    <source>
        <dbReference type="Proteomes" id="UP001189624"/>
    </source>
</evidence>
<feature type="region of interest" description="Disordered" evidence="1">
    <location>
        <begin position="343"/>
        <end position="403"/>
    </location>
</feature>
<feature type="compositionally biased region" description="Low complexity" evidence="1">
    <location>
        <begin position="389"/>
        <end position="401"/>
    </location>
</feature>
<dbReference type="PANTHER" id="PTHR45181">
    <property type="entry name" value="HEAT SHOCK PROTEIN DNAJ WITH TETRATRICOPEPTIDE REPEAT-CONTAINING PROTEIN"/>
    <property type="match status" value="1"/>
</dbReference>
<evidence type="ECO:0000313" key="2">
    <source>
        <dbReference type="EMBL" id="CAJ1933965.1"/>
    </source>
</evidence>
<dbReference type="EMBL" id="OY731399">
    <property type="protein sequence ID" value="CAJ1933965.1"/>
    <property type="molecule type" value="Genomic_DNA"/>
</dbReference>
<gene>
    <name evidence="2" type="ORF">AYBTSS11_LOCUS6651</name>
</gene>
<dbReference type="Gramene" id="rna-AYBTSS11_LOCUS6651">
    <property type="protein sequence ID" value="CAJ1933965.1"/>
    <property type="gene ID" value="gene-AYBTSS11_LOCUS6651"/>
</dbReference>
<feature type="region of interest" description="Disordered" evidence="1">
    <location>
        <begin position="237"/>
        <end position="258"/>
    </location>
</feature>
<dbReference type="PANTHER" id="PTHR45181:SF4">
    <property type="entry name" value="HEAT SHOCK PROTEIN DNAJ WITH TETRATRICOPEPTIDE REPEAT-CONTAINING PROTEIN"/>
    <property type="match status" value="1"/>
</dbReference>
<feature type="compositionally biased region" description="Basic and acidic residues" evidence="1">
    <location>
        <begin position="365"/>
        <end position="374"/>
    </location>
</feature>